<comment type="caution">
    <text evidence="2">The sequence shown here is derived from an EMBL/GenBank/DDBJ whole genome shotgun (WGS) entry which is preliminary data.</text>
</comment>
<organism evidence="2 3">
    <name type="scientific">Schizophyllum amplum</name>
    <dbReference type="NCBI Taxonomy" id="97359"/>
    <lineage>
        <taxon>Eukaryota</taxon>
        <taxon>Fungi</taxon>
        <taxon>Dikarya</taxon>
        <taxon>Basidiomycota</taxon>
        <taxon>Agaricomycotina</taxon>
        <taxon>Agaricomycetes</taxon>
        <taxon>Agaricomycetidae</taxon>
        <taxon>Agaricales</taxon>
        <taxon>Schizophyllaceae</taxon>
        <taxon>Schizophyllum</taxon>
    </lineage>
</organism>
<dbReference type="AlphaFoldDB" id="A0A550C7C1"/>
<protein>
    <submittedName>
        <fullName evidence="2">Uncharacterized protein</fullName>
    </submittedName>
</protein>
<dbReference type="Proteomes" id="UP000320762">
    <property type="component" value="Unassembled WGS sequence"/>
</dbReference>
<reference evidence="2 3" key="1">
    <citation type="journal article" date="2019" name="New Phytol.">
        <title>Comparative genomics reveals unique wood-decay strategies and fruiting body development in the Schizophyllaceae.</title>
        <authorList>
            <person name="Almasi E."/>
            <person name="Sahu N."/>
            <person name="Krizsan K."/>
            <person name="Balint B."/>
            <person name="Kovacs G.M."/>
            <person name="Kiss B."/>
            <person name="Cseklye J."/>
            <person name="Drula E."/>
            <person name="Henrissat B."/>
            <person name="Nagy I."/>
            <person name="Chovatia M."/>
            <person name="Adam C."/>
            <person name="LaButti K."/>
            <person name="Lipzen A."/>
            <person name="Riley R."/>
            <person name="Grigoriev I.V."/>
            <person name="Nagy L.G."/>
        </authorList>
    </citation>
    <scope>NUCLEOTIDE SEQUENCE [LARGE SCALE GENOMIC DNA]</scope>
    <source>
        <strain evidence="2 3">NL-1724</strain>
    </source>
</reference>
<feature type="region of interest" description="Disordered" evidence="1">
    <location>
        <begin position="32"/>
        <end position="69"/>
    </location>
</feature>
<dbReference type="EMBL" id="VDMD01000020">
    <property type="protein sequence ID" value="TRM60693.1"/>
    <property type="molecule type" value="Genomic_DNA"/>
</dbReference>
<evidence type="ECO:0000313" key="3">
    <source>
        <dbReference type="Proteomes" id="UP000320762"/>
    </source>
</evidence>
<sequence length="110" mass="11662">MASQPLAPTLLAAFGKLQPRVTRAAAQELDCQQPAKHHHEAHITIAAPARSPPPCARTPRITSPWPTGPLLSARGRAAGRLQSRAGVRALSHFVDCTSSATARLQLSPHP</sequence>
<keyword evidence="3" id="KW-1185">Reference proteome</keyword>
<proteinExistence type="predicted"/>
<evidence type="ECO:0000256" key="1">
    <source>
        <dbReference type="SAM" id="MobiDB-lite"/>
    </source>
</evidence>
<evidence type="ECO:0000313" key="2">
    <source>
        <dbReference type="EMBL" id="TRM60693.1"/>
    </source>
</evidence>
<name>A0A550C7C1_9AGAR</name>
<gene>
    <name evidence="2" type="ORF">BD626DRAFT_571412</name>
</gene>
<accession>A0A550C7C1</accession>